<dbReference type="AlphaFoldDB" id="U4KG03"/>
<proteinExistence type="predicted"/>
<sequence length="74" mass="8381">MQGTVMSFNLSLLPSEEKNAVEIDKQASFLVWKIKQAQAGPEVLTEHKATLRLESEIELFEQSVEKYKRVMGVA</sequence>
<dbReference type="Pfam" id="PF11686">
    <property type="entry name" value="DUF3283"/>
    <property type="match status" value="1"/>
</dbReference>
<evidence type="ECO:0008006" key="3">
    <source>
        <dbReference type="Google" id="ProtNLM"/>
    </source>
</evidence>
<protein>
    <recommendedName>
        <fullName evidence="3">Pyridoxamine 5-phosphate oxidase</fullName>
    </recommendedName>
</protein>
<organism evidence="1 2">
    <name type="scientific">Vibrio nigripulchritudo</name>
    <dbReference type="NCBI Taxonomy" id="28173"/>
    <lineage>
        <taxon>Bacteria</taxon>
        <taxon>Pseudomonadati</taxon>
        <taxon>Pseudomonadota</taxon>
        <taxon>Gammaproteobacteria</taxon>
        <taxon>Vibrionales</taxon>
        <taxon>Vibrionaceae</taxon>
        <taxon>Vibrio</taxon>
    </lineage>
</organism>
<dbReference type="EMBL" id="FO203527">
    <property type="protein sequence ID" value="CCO59943.1"/>
    <property type="molecule type" value="Genomic_DNA"/>
</dbReference>
<dbReference type="PATRIC" id="fig|1260221.3.peg.3801"/>
<dbReference type="STRING" id="28173.VIBNI_B0113"/>
<evidence type="ECO:0000313" key="2">
    <source>
        <dbReference type="Proteomes" id="UP000016895"/>
    </source>
</evidence>
<accession>U4KG03</accession>
<dbReference type="KEGG" id="vni:VIBNI_B0113"/>
<gene>
    <name evidence="1" type="ORF">VIBNI_B0113</name>
</gene>
<dbReference type="eggNOG" id="ENOG503333R">
    <property type="taxonomic scope" value="Bacteria"/>
</dbReference>
<dbReference type="InterPro" id="IPR021700">
    <property type="entry name" value="DUF3283"/>
</dbReference>
<name>U4KG03_9VIBR</name>
<reference evidence="1 2" key="1">
    <citation type="journal article" date="2013" name="ISME J.">
        <title>Comparative genomics of pathogenic lineages of Vibrio nigripulchritudo identifies virulence-associated traits.</title>
        <authorList>
            <person name="Goudenege D."/>
            <person name="Labreuche Y."/>
            <person name="Krin E."/>
            <person name="Ansquer D."/>
            <person name="Mangenot S."/>
            <person name="Calteau A."/>
            <person name="Medigue C."/>
            <person name="Mazel D."/>
            <person name="Polz M.F."/>
            <person name="Le Roux F."/>
        </authorList>
    </citation>
    <scope>NUCLEOTIDE SEQUENCE [LARGE SCALE GENOMIC DNA]</scope>
    <source>
        <strain evidence="2">SnF1</strain>
    </source>
</reference>
<dbReference type="Proteomes" id="UP000016895">
    <property type="component" value="Chromosome 2"/>
</dbReference>
<evidence type="ECO:0000313" key="1">
    <source>
        <dbReference type="EMBL" id="CCO59943.1"/>
    </source>
</evidence>
<keyword evidence="2" id="KW-1185">Reference proteome</keyword>